<comment type="similarity">
    <text evidence="1">Belongs to the PhzF family.</text>
</comment>
<protein>
    <submittedName>
        <fullName evidence="3">Phenazine biosynthesis protein PhzF family</fullName>
    </submittedName>
</protein>
<dbReference type="Pfam" id="PF02567">
    <property type="entry name" value="PhzC-PhzF"/>
    <property type="match status" value="1"/>
</dbReference>
<name>A0A2N5E7U5_9GAMM</name>
<dbReference type="SUPFAM" id="SSF54506">
    <property type="entry name" value="Diaminopimelate epimerase-like"/>
    <property type="match status" value="1"/>
</dbReference>
<evidence type="ECO:0000256" key="1">
    <source>
        <dbReference type="ARBA" id="ARBA00008270"/>
    </source>
</evidence>
<accession>A0A2N5E7U5</accession>
<evidence type="ECO:0000313" key="4">
    <source>
        <dbReference type="Proteomes" id="UP000234503"/>
    </source>
</evidence>
<proteinExistence type="inferred from homology"/>
<dbReference type="GO" id="GO:0016853">
    <property type="term" value="F:isomerase activity"/>
    <property type="evidence" value="ECO:0007669"/>
    <property type="project" value="TreeGrafter"/>
</dbReference>
<organism evidence="3 4">
    <name type="scientific">Chimaeribacter coloradensis</name>
    <dbReference type="NCBI Taxonomy" id="2060068"/>
    <lineage>
        <taxon>Bacteria</taxon>
        <taxon>Pseudomonadati</taxon>
        <taxon>Pseudomonadota</taxon>
        <taxon>Gammaproteobacteria</taxon>
        <taxon>Enterobacterales</taxon>
        <taxon>Yersiniaceae</taxon>
        <taxon>Chimaeribacter</taxon>
    </lineage>
</organism>
<feature type="active site" evidence="2">
    <location>
        <position position="48"/>
    </location>
</feature>
<dbReference type="RefSeq" id="WP_101823663.1">
    <property type="nucleotide sequence ID" value="NZ_PJZH01000004.1"/>
</dbReference>
<gene>
    <name evidence="3" type="ORF">CYR32_06915</name>
</gene>
<evidence type="ECO:0000313" key="3">
    <source>
        <dbReference type="EMBL" id="PLR37536.1"/>
    </source>
</evidence>
<dbReference type="OrthoDB" id="9788221at2"/>
<dbReference type="Proteomes" id="UP000234503">
    <property type="component" value="Unassembled WGS sequence"/>
</dbReference>
<dbReference type="PIRSF" id="PIRSF016184">
    <property type="entry name" value="PhzC_PhzF"/>
    <property type="match status" value="1"/>
</dbReference>
<evidence type="ECO:0000256" key="2">
    <source>
        <dbReference type="PIRSR" id="PIRSR016184-1"/>
    </source>
</evidence>
<dbReference type="NCBIfam" id="TIGR00654">
    <property type="entry name" value="PhzF_family"/>
    <property type="match status" value="1"/>
</dbReference>
<sequence length="293" mass="30981">MTRQRRFKQIDVFGSTPLRGNPLAVIMEGDGLSTADMQSMARWTNLSETTFVLPPTDAAADYQVRIFTPYYELPFAGHPTLGTAYALLEAGIITPKNGKLIQQCGVGQVEIAVHGPQTLAFKSPAAEIAPLPAPLRAQVTPALTGGAVSCRAVPQAVAMGIRWLVVKMESAEDVLAVNADAAALDALITASGCNGVTLYGTHPAGGPAHLEVRALLVKQGALVEDPVTGSANACLAQLLRQQDFAGLEALRHGYQVRQGTCLQRNGRVEVNFTDGEPWIGGLCHTVIDGRAAF</sequence>
<dbReference type="EMBL" id="PJZH01000004">
    <property type="protein sequence ID" value="PLR37536.1"/>
    <property type="molecule type" value="Genomic_DNA"/>
</dbReference>
<dbReference type="AlphaFoldDB" id="A0A2N5E7U5"/>
<keyword evidence="4" id="KW-1185">Reference proteome</keyword>
<comment type="caution">
    <text evidence="3">The sequence shown here is derived from an EMBL/GenBank/DDBJ whole genome shotgun (WGS) entry which is preliminary data.</text>
</comment>
<dbReference type="PANTHER" id="PTHR13774">
    <property type="entry name" value="PHENAZINE BIOSYNTHESIS PROTEIN"/>
    <property type="match status" value="1"/>
</dbReference>
<dbReference type="PANTHER" id="PTHR13774:SF32">
    <property type="entry name" value="ANTISENSE-ENHANCING SEQUENCE 1"/>
    <property type="match status" value="1"/>
</dbReference>
<dbReference type="GO" id="GO:0005737">
    <property type="term" value="C:cytoplasm"/>
    <property type="evidence" value="ECO:0007669"/>
    <property type="project" value="TreeGrafter"/>
</dbReference>
<dbReference type="Gene3D" id="3.10.310.10">
    <property type="entry name" value="Diaminopimelate Epimerase, Chain A, domain 1"/>
    <property type="match status" value="2"/>
</dbReference>
<reference evidence="3 4" key="1">
    <citation type="submission" date="2017-12" db="EMBL/GenBank/DDBJ databases">
        <title>Characterization of six clinical isolates of Enterochimera gen. nov., a novel genus of the Yersiniaciae family and the three species Enterochimera arupensis sp. nov., Enterochimera coloradensis sp. nov, and Enterochimera californica sp. nov.</title>
        <authorList>
            <person name="Rossi A."/>
            <person name="Fisher M."/>
        </authorList>
    </citation>
    <scope>NUCLEOTIDE SEQUENCE [LARGE SCALE GENOMIC DNA]</scope>
    <source>
        <strain evidence="4">2016-Iso4</strain>
    </source>
</reference>
<dbReference type="InterPro" id="IPR003719">
    <property type="entry name" value="Phenazine_PhzF-like"/>
</dbReference>